<sequence>MTTKKLTLSIEPSTISKARRVSRQRNTSISAMFADYIALLDESPAARAVLPPLTQRARKLAEGSAALPDDWDYRSELADVISDKYDTP</sequence>
<reference evidence="1" key="1">
    <citation type="submission" date="2023-07" db="EMBL/GenBank/DDBJ databases">
        <title>Genomic Encyclopedia of Type Strains, Phase IV (KMG-IV): sequencing the most valuable type-strain genomes for metagenomic binning, comparative biology and taxonomic classification.</title>
        <authorList>
            <person name="Goeker M."/>
        </authorList>
    </citation>
    <scope>NUCLEOTIDE SEQUENCE</scope>
    <source>
        <strain evidence="1">DSM 24202</strain>
    </source>
</reference>
<dbReference type="Proteomes" id="UP001238163">
    <property type="component" value="Unassembled WGS sequence"/>
</dbReference>
<evidence type="ECO:0000313" key="2">
    <source>
        <dbReference type="Proteomes" id="UP001238163"/>
    </source>
</evidence>
<dbReference type="AlphaFoldDB" id="A0AAE3VGP1"/>
<comment type="caution">
    <text evidence="1">The sequence shown here is derived from an EMBL/GenBank/DDBJ whole genome shotgun (WGS) entry which is preliminary data.</text>
</comment>
<keyword evidence="2" id="KW-1185">Reference proteome</keyword>
<accession>A0AAE3VGP1</accession>
<dbReference type="Pfam" id="PF19891">
    <property type="entry name" value="DUF6364"/>
    <property type="match status" value="1"/>
</dbReference>
<organism evidence="1 2">
    <name type="scientific">Oligosphaera ethanolica</name>
    <dbReference type="NCBI Taxonomy" id="760260"/>
    <lineage>
        <taxon>Bacteria</taxon>
        <taxon>Pseudomonadati</taxon>
        <taxon>Lentisphaerota</taxon>
        <taxon>Oligosphaeria</taxon>
        <taxon>Oligosphaerales</taxon>
        <taxon>Oligosphaeraceae</taxon>
        <taxon>Oligosphaera</taxon>
    </lineage>
</organism>
<name>A0AAE3VGP1_9BACT</name>
<dbReference type="InterPro" id="IPR045944">
    <property type="entry name" value="DUF6364"/>
</dbReference>
<dbReference type="RefSeq" id="WP_307261283.1">
    <property type="nucleotide sequence ID" value="NZ_JAUSVL010000001.1"/>
</dbReference>
<proteinExistence type="predicted"/>
<dbReference type="EMBL" id="JAUSVL010000001">
    <property type="protein sequence ID" value="MDQ0289834.1"/>
    <property type="molecule type" value="Genomic_DNA"/>
</dbReference>
<protein>
    <recommendedName>
        <fullName evidence="3">Antitoxin</fullName>
    </recommendedName>
</protein>
<gene>
    <name evidence="1" type="ORF">J3R75_001941</name>
</gene>
<evidence type="ECO:0000313" key="1">
    <source>
        <dbReference type="EMBL" id="MDQ0289834.1"/>
    </source>
</evidence>
<evidence type="ECO:0008006" key="3">
    <source>
        <dbReference type="Google" id="ProtNLM"/>
    </source>
</evidence>